<dbReference type="InterPro" id="IPR015894">
    <property type="entry name" value="Guanylate-bd_N"/>
</dbReference>
<dbReference type="EMBL" id="OE194951">
    <property type="protein sequence ID" value="CAD7579909.1"/>
    <property type="molecule type" value="Genomic_DNA"/>
</dbReference>
<accession>A0A7R9PEJ5</accession>
<name>A0A7R9PEJ5_TIMCA</name>
<sequence>MTVVCQLFTEYARQALGEDVERPFQKLQLLVRDWATPHLALFGPEGGKQLFNHLMQETNQQTEEAHWMRQRIRDSFAEISCFLMPHPGKKVTIEENYDGKVAGTTLQVAFPNQGGYKSIMIVTLGFFYQSSLNSRQAGQTHGLWPYPWFYVARGLYDGPSCNATVPVLFINV</sequence>
<dbReference type="GO" id="GO:0003924">
    <property type="term" value="F:GTPase activity"/>
    <property type="evidence" value="ECO:0007669"/>
    <property type="project" value="InterPro"/>
</dbReference>
<dbReference type="InterPro" id="IPR027417">
    <property type="entry name" value="P-loop_NTPase"/>
</dbReference>
<reference evidence="2" key="1">
    <citation type="submission" date="2020-11" db="EMBL/GenBank/DDBJ databases">
        <authorList>
            <person name="Tran Van P."/>
        </authorList>
    </citation>
    <scope>NUCLEOTIDE SEQUENCE</scope>
</reference>
<evidence type="ECO:0000313" key="2">
    <source>
        <dbReference type="EMBL" id="CAD7579909.1"/>
    </source>
</evidence>
<feature type="domain" description="Guanylate-binding protein N-terminal" evidence="1">
    <location>
        <begin position="10"/>
        <end position="99"/>
    </location>
</feature>
<dbReference type="AlphaFoldDB" id="A0A7R9PEJ5"/>
<dbReference type="Gene3D" id="3.40.50.300">
    <property type="entry name" value="P-loop containing nucleotide triphosphate hydrolases"/>
    <property type="match status" value="1"/>
</dbReference>
<gene>
    <name evidence="2" type="ORF">TCMB3V08_LOCUS12442</name>
</gene>
<proteinExistence type="predicted"/>
<evidence type="ECO:0000259" key="1">
    <source>
        <dbReference type="Pfam" id="PF02263"/>
    </source>
</evidence>
<protein>
    <submittedName>
        <fullName evidence="2">(California timema) hypothetical protein</fullName>
    </submittedName>
</protein>
<organism evidence="2">
    <name type="scientific">Timema californicum</name>
    <name type="common">California timema</name>
    <name type="synonym">Walking stick</name>
    <dbReference type="NCBI Taxonomy" id="61474"/>
    <lineage>
        <taxon>Eukaryota</taxon>
        <taxon>Metazoa</taxon>
        <taxon>Ecdysozoa</taxon>
        <taxon>Arthropoda</taxon>
        <taxon>Hexapoda</taxon>
        <taxon>Insecta</taxon>
        <taxon>Pterygota</taxon>
        <taxon>Neoptera</taxon>
        <taxon>Polyneoptera</taxon>
        <taxon>Phasmatodea</taxon>
        <taxon>Timematodea</taxon>
        <taxon>Timematoidea</taxon>
        <taxon>Timematidae</taxon>
        <taxon>Timema</taxon>
    </lineage>
</organism>
<dbReference type="GO" id="GO:0005525">
    <property type="term" value="F:GTP binding"/>
    <property type="evidence" value="ECO:0007669"/>
    <property type="project" value="InterPro"/>
</dbReference>
<dbReference type="Pfam" id="PF02263">
    <property type="entry name" value="GBP"/>
    <property type="match status" value="1"/>
</dbReference>